<dbReference type="PROSITE" id="PS50848">
    <property type="entry name" value="START"/>
    <property type="match status" value="1"/>
</dbReference>
<name>A0A8J2RN40_9CRUS</name>
<dbReference type="PROSITE" id="PS50238">
    <property type="entry name" value="RHOGAP"/>
    <property type="match status" value="1"/>
</dbReference>
<dbReference type="GO" id="GO:0030036">
    <property type="term" value="P:actin cytoskeleton organization"/>
    <property type="evidence" value="ECO:0007669"/>
    <property type="project" value="TreeGrafter"/>
</dbReference>
<feature type="compositionally biased region" description="Low complexity" evidence="3">
    <location>
        <begin position="1275"/>
        <end position="1286"/>
    </location>
</feature>
<feature type="compositionally biased region" description="Acidic residues" evidence="3">
    <location>
        <begin position="612"/>
        <end position="624"/>
    </location>
</feature>
<dbReference type="SUPFAM" id="SSF48350">
    <property type="entry name" value="GTPase activation domain, GAP"/>
    <property type="match status" value="1"/>
</dbReference>
<dbReference type="SMART" id="SM00324">
    <property type="entry name" value="RhoGAP"/>
    <property type="match status" value="1"/>
</dbReference>
<dbReference type="GO" id="GO:0008289">
    <property type="term" value="F:lipid binding"/>
    <property type="evidence" value="ECO:0007669"/>
    <property type="project" value="InterPro"/>
</dbReference>
<feature type="region of interest" description="Disordered" evidence="3">
    <location>
        <begin position="385"/>
        <end position="421"/>
    </location>
</feature>
<evidence type="ECO:0000259" key="4">
    <source>
        <dbReference type="PROSITE" id="PS50238"/>
    </source>
</evidence>
<dbReference type="GO" id="GO:0035023">
    <property type="term" value="P:regulation of Rho protein signal transduction"/>
    <property type="evidence" value="ECO:0007669"/>
    <property type="project" value="TreeGrafter"/>
</dbReference>
<feature type="region of interest" description="Disordered" evidence="3">
    <location>
        <begin position="833"/>
        <end position="855"/>
    </location>
</feature>
<feature type="compositionally biased region" description="Low complexity" evidence="3">
    <location>
        <begin position="872"/>
        <end position="882"/>
    </location>
</feature>
<feature type="domain" description="Rho-GAP" evidence="4">
    <location>
        <begin position="1550"/>
        <end position="1754"/>
    </location>
</feature>
<feature type="region of interest" description="Disordered" evidence="3">
    <location>
        <begin position="1218"/>
        <end position="1362"/>
    </location>
</feature>
<keyword evidence="1" id="KW-0343">GTPase activation</keyword>
<sequence length="2059" mass="224788">MATVSDPSSSTSSTCWTDPYKEFELYLEKANEEIGAVFHQLEVTASKRAANNRTSNQIVAPAVPVRRVVHAPLPANKTGIHYNQRRRAGLRVSDDYYIGDADATLVGTPPQGLNRQSRVNNHWNRKQQQQQPLWVGGGGGRNRCDAAELQRRISCPGFQHINQRSSHNEFSFLLDQQHKFDTVGLMQPTTATASTDVADGTDVQRTKKKKQQSNPRRTLRRYLTADSALQLTDNGRIARQQPQQQQQHHQSPYNPQAIQVWTTSLMAEFNHIIDGELQRLANDPDSSSLPQTGKFVGKRANTSIDVAGGGELSPWARMQLALIDPIVSVSSLNGLSPPPPIKSPEVVQTSSSSIQQLSADIDLVERQIFDDLDDLTLTLNNSQSPELLASSSGCDDGKHSDPTATTTTEESSHISSPLLRPQELQDFLRRVEDSIRTSNTTLDRGCCHEDLPPPVLSTPQICQLDMIQCHHHHHHNNQTVEVCEHSSKMRPESPPTFDNAGTQTSPMSLSRSSSFLWVSDCNCSGSLEDNGSVSGLTSATHPLTSVPASGRAHSEAGSSGISRIVHMDTSMSSLVSESSAAGCGLSSTGTHCRSVTKTRRILRTPDSGAANDAEEEDEDDDDEGSSVSLSNSMDGGIGGGVESGIGTGSPPPRDRRRRPIAIGDRPEVSVQTMPMSQPESDESSDLAVGDDDEEVSSDSSSDSSTEDDSSDVELTDAAKKREKVRRRETWEKIRRRHSCKRTHSRTLRNVKEKPEVVWIRRGQSETPPPPPLASTTVGPQHAVPVGSAPMLTTLTDIVTMLPLKLEPPKVLHKPPVVVIQSVTPRPKPRPLLFKFPGSDSMTPTTTTTSDQSTPTAVKLALQSVLAMEMSPSSNNNNNKSSSTPFLIPSGGGATKKRHLKPISASSTPTEPYITLEIGLTAARSHSESAFAELEATEACRWLRATGFPQYAQMYEDWQFPLDLNVVERDHPFLDVDSLQALFRRLATLNRMAKLRSEKARIRPQGGDESEDEDQECALSDQWTFQRHSRRWSRIVDLPDDPTGLQAIINAAGTAASSTATNTSSSGVGQPKTIDEDDPDGNSRLSNHLEGGMMSSLDETNNGSDRALNCDPVILGSFRRSSSERLRHGAKSLLRRMESLRSKSRRRPALVRPADGNLVISGPQLVDASGMEDRMKDLNCVDLTTPDSSASPTSSTPSPDLNRSSAAATAVVVKNQQQFNNSQETSSSSMMSIAASPTTMTTASASSTPTVEATPSPAGSMKIKRGFFQRRSFRPSSKSSAAGQSAGDNEQKDAHSDSECSPSYWRRSPSSSKDANSNETTTTAWNSLEQSLRWKSKKTREPIPADMWRASTAPPFTESTTSQMSQQRGKLYLNFSKPSAPSGKTLNAAGSVMSSPDEETLDLVSTPVVIRPLPAETPTPCGSLRDAERMTESFGMQNDSASTGTGTSGGSHIDSDYSPAAPGRNPVVVRWHSFRRSSSSTSTMTFSSQPIAMGSLSVGQFALLRKLALLRLTALLERHTSSSKPSWGWDLPKFMRKTKSPDYKDKSMFGVPLSVTVQRTAEALPKPILSAMHYLRQSALDQVGLFRKSGVRSRIAKLKELCEAWSWECSKPCGGGGADEDDHPVDFSEHQPYDVADMVKQYFRELPEALMTNKLSETFVTIFQVVPVTQRLDALRCALLLLPDEHREALQTFLTFLTDVAALASINQMTPSNLAVCLAPSLFHLPATSVSSSSSSSTSHNRSAGVNGPSNGAVGGGGGVVPSGNGNNISSSSSSGSSAPSPRRRKTVGVPDQRELSQNKAAHECLLQMINDFRYLFTVPDDIFRQCRCNYLEDSVPVTLDDLRTVEFGDWQAYMNGCMAALLKEAKEKSRGWESSSNDVRVDVAWKKVGDGHALRLWRVSTEIEAPPGELLNRVLRERHLWDTSMVKWRCVARLDKKSDVFHYTTTSEVPPVSRDVTLLRSWRTDLPRGACLVAEMSIDHSDTPITSGTVRSIVLASRYLIQPCGAGKCRLVHLSRVDIMGRSPDWYNKHYGHISALHLARIRDSFSQHLVTDGPESKV</sequence>
<evidence type="ECO:0000259" key="5">
    <source>
        <dbReference type="PROSITE" id="PS50848"/>
    </source>
</evidence>
<feature type="compositionally biased region" description="Low complexity" evidence="3">
    <location>
        <begin position="402"/>
        <end position="417"/>
    </location>
</feature>
<feature type="region of interest" description="Disordered" evidence="3">
    <location>
        <begin position="596"/>
        <end position="726"/>
    </location>
</feature>
<feature type="compositionally biased region" description="Acidic residues" evidence="3">
    <location>
        <begin position="704"/>
        <end position="714"/>
    </location>
</feature>
<dbReference type="PANTHER" id="PTHR12659">
    <property type="entry name" value="RHO-TYPE GTPASE ACTIVATING PROTEIN"/>
    <property type="match status" value="1"/>
</dbReference>
<dbReference type="Pfam" id="PF00620">
    <property type="entry name" value="RhoGAP"/>
    <property type="match status" value="1"/>
</dbReference>
<dbReference type="Pfam" id="PF01852">
    <property type="entry name" value="START"/>
    <property type="match status" value="1"/>
</dbReference>
<dbReference type="SUPFAM" id="SSF47769">
    <property type="entry name" value="SAM/Pointed domain"/>
    <property type="match status" value="1"/>
</dbReference>
<dbReference type="GO" id="GO:0007165">
    <property type="term" value="P:signal transduction"/>
    <property type="evidence" value="ECO:0007669"/>
    <property type="project" value="InterPro"/>
</dbReference>
<evidence type="ECO:0008006" key="8">
    <source>
        <dbReference type="Google" id="ProtNLM"/>
    </source>
</evidence>
<feature type="compositionally biased region" description="Polar residues" evidence="3">
    <location>
        <begin position="1312"/>
        <end position="1329"/>
    </location>
</feature>
<feature type="region of interest" description="Disordered" evidence="3">
    <location>
        <begin position="1180"/>
        <end position="1206"/>
    </location>
</feature>
<feature type="compositionally biased region" description="Low complexity" evidence="3">
    <location>
        <begin position="1224"/>
        <end position="1257"/>
    </location>
</feature>
<accession>A0A8J2RN40</accession>
<gene>
    <name evidence="6" type="ORF">DGAL_LOCUS7560</name>
</gene>
<feature type="region of interest" description="Disordered" evidence="3">
    <location>
        <begin position="1435"/>
        <end position="1460"/>
    </location>
</feature>
<feature type="region of interest" description="Disordered" evidence="3">
    <location>
        <begin position="1732"/>
        <end position="1794"/>
    </location>
</feature>
<evidence type="ECO:0000256" key="3">
    <source>
        <dbReference type="SAM" id="MobiDB-lite"/>
    </source>
</evidence>
<dbReference type="GO" id="GO:0005096">
    <property type="term" value="F:GTPase activator activity"/>
    <property type="evidence" value="ECO:0007669"/>
    <property type="project" value="UniProtKB-KW"/>
</dbReference>
<proteinExistence type="predicted"/>
<keyword evidence="2" id="KW-0597">Phosphoprotein</keyword>
<evidence type="ECO:0000256" key="2">
    <source>
        <dbReference type="ARBA" id="ARBA00022553"/>
    </source>
</evidence>
<feature type="domain" description="START" evidence="5">
    <location>
        <begin position="1857"/>
        <end position="2027"/>
    </location>
</feature>
<dbReference type="Gene3D" id="1.10.287.2070">
    <property type="match status" value="1"/>
</dbReference>
<evidence type="ECO:0000313" key="6">
    <source>
        <dbReference type="EMBL" id="CAH0104649.1"/>
    </source>
</evidence>
<feature type="compositionally biased region" description="Low complexity" evidence="3">
    <location>
        <begin position="1053"/>
        <end position="1066"/>
    </location>
</feature>
<feature type="compositionally biased region" description="Low complexity" evidence="3">
    <location>
        <begin position="1761"/>
        <end position="1780"/>
    </location>
</feature>
<feature type="region of interest" description="Disordered" evidence="3">
    <location>
        <begin position="194"/>
        <end position="216"/>
    </location>
</feature>
<dbReference type="SMART" id="SM00234">
    <property type="entry name" value="START"/>
    <property type="match status" value="1"/>
</dbReference>
<dbReference type="PANTHER" id="PTHR12659:SF7">
    <property type="entry name" value="CROSSVEINLESS C, ISOFORM C"/>
    <property type="match status" value="1"/>
</dbReference>
<dbReference type="Gene3D" id="3.30.530.20">
    <property type="match status" value="1"/>
</dbReference>
<dbReference type="CDD" id="cd09538">
    <property type="entry name" value="SAM_DLC1_2-like"/>
    <property type="match status" value="1"/>
</dbReference>
<feature type="compositionally biased region" description="Low complexity" evidence="3">
    <location>
        <begin position="1183"/>
        <end position="1199"/>
    </location>
</feature>
<protein>
    <recommendedName>
        <fullName evidence="8">Rho GTPase-activating protein 7</fullName>
    </recommendedName>
</protein>
<evidence type="ECO:0000256" key="1">
    <source>
        <dbReference type="ARBA" id="ARBA00022468"/>
    </source>
</evidence>
<reference evidence="6" key="1">
    <citation type="submission" date="2021-11" db="EMBL/GenBank/DDBJ databases">
        <authorList>
            <person name="Schell T."/>
        </authorList>
    </citation>
    <scope>NUCLEOTIDE SEQUENCE</scope>
    <source>
        <strain evidence="6">M5</strain>
    </source>
</reference>
<feature type="compositionally biased region" description="Low complexity" evidence="3">
    <location>
        <begin position="1300"/>
        <end position="1311"/>
    </location>
</feature>
<comment type="caution">
    <text evidence="6">The sequence shown here is derived from an EMBL/GenBank/DDBJ whole genome shotgun (WGS) entry which is preliminary data.</text>
</comment>
<dbReference type="Proteomes" id="UP000789390">
    <property type="component" value="Unassembled WGS sequence"/>
</dbReference>
<feature type="compositionally biased region" description="Basic and acidic residues" evidence="3">
    <location>
        <begin position="1288"/>
        <end position="1297"/>
    </location>
</feature>
<dbReference type="InterPro" id="IPR013761">
    <property type="entry name" value="SAM/pointed_sf"/>
</dbReference>
<evidence type="ECO:0000313" key="7">
    <source>
        <dbReference type="Proteomes" id="UP000789390"/>
    </source>
</evidence>
<dbReference type="InterPro" id="IPR000198">
    <property type="entry name" value="RhoGAP_dom"/>
</dbReference>
<dbReference type="SUPFAM" id="SSF55961">
    <property type="entry name" value="Bet v1-like"/>
    <property type="match status" value="1"/>
</dbReference>
<feature type="compositionally biased region" description="Low complexity" evidence="3">
    <location>
        <begin position="838"/>
        <end position="855"/>
    </location>
</feature>
<dbReference type="Gene3D" id="1.10.555.10">
    <property type="entry name" value="Rho GTPase activation protein"/>
    <property type="match status" value="1"/>
</dbReference>
<feature type="compositionally biased region" description="Basic residues" evidence="3">
    <location>
        <begin position="1261"/>
        <end position="1272"/>
    </location>
</feature>
<feature type="region of interest" description="Disordered" evidence="3">
    <location>
        <begin position="997"/>
        <end position="1016"/>
    </location>
</feature>
<dbReference type="EMBL" id="CAKKLH010000148">
    <property type="protein sequence ID" value="CAH0104649.1"/>
    <property type="molecule type" value="Genomic_DNA"/>
</dbReference>
<dbReference type="FunFam" id="3.30.530.20:FF:000009">
    <property type="entry name" value="StAR related lipid transfer domain containing 13"/>
    <property type="match status" value="1"/>
</dbReference>
<feature type="compositionally biased region" description="Polar residues" evidence="3">
    <location>
        <begin position="669"/>
        <end position="678"/>
    </location>
</feature>
<feature type="region of interest" description="Disordered" evidence="3">
    <location>
        <begin position="1053"/>
        <end position="1105"/>
    </location>
</feature>
<dbReference type="InterPro" id="IPR023393">
    <property type="entry name" value="START-like_dom_sf"/>
</dbReference>
<feature type="compositionally biased region" description="Low complexity" evidence="3">
    <location>
        <begin position="1732"/>
        <end position="1751"/>
    </location>
</feature>
<feature type="region of interest" description="Disordered" evidence="3">
    <location>
        <begin position="869"/>
        <end position="907"/>
    </location>
</feature>
<feature type="compositionally biased region" description="Acidic residues" evidence="3">
    <location>
        <begin position="679"/>
        <end position="696"/>
    </location>
</feature>
<dbReference type="InterPro" id="IPR002913">
    <property type="entry name" value="START_lipid-bd_dom"/>
</dbReference>
<feature type="compositionally biased region" description="Gly residues" evidence="3">
    <location>
        <begin position="635"/>
        <end position="647"/>
    </location>
</feature>
<organism evidence="6 7">
    <name type="scientific">Daphnia galeata</name>
    <dbReference type="NCBI Taxonomy" id="27404"/>
    <lineage>
        <taxon>Eukaryota</taxon>
        <taxon>Metazoa</taxon>
        <taxon>Ecdysozoa</taxon>
        <taxon>Arthropoda</taxon>
        <taxon>Crustacea</taxon>
        <taxon>Branchiopoda</taxon>
        <taxon>Diplostraca</taxon>
        <taxon>Cladocera</taxon>
        <taxon>Anomopoda</taxon>
        <taxon>Daphniidae</taxon>
        <taxon>Daphnia</taxon>
    </lineage>
</organism>
<dbReference type="OrthoDB" id="10003330at2759"/>
<keyword evidence="7" id="KW-1185">Reference proteome</keyword>
<dbReference type="InterPro" id="IPR008936">
    <property type="entry name" value="Rho_GTPase_activation_prot"/>
</dbReference>